<dbReference type="GO" id="GO:0003964">
    <property type="term" value="F:RNA-directed DNA polymerase activity"/>
    <property type="evidence" value="ECO:0007669"/>
    <property type="project" value="UniProtKB-KW"/>
</dbReference>
<evidence type="ECO:0000313" key="3">
    <source>
        <dbReference type="EMBL" id="KAF0252923.1"/>
    </source>
</evidence>
<dbReference type="InterPro" id="IPR030931">
    <property type="entry name" value="Group_II_RT_mat"/>
</dbReference>
<dbReference type="InterPro" id="IPR043128">
    <property type="entry name" value="Rev_trsase/Diguanyl_cyclase"/>
</dbReference>
<organism evidence="3 4">
    <name type="scientific">Pseudomonas putida</name>
    <name type="common">Arthrobacter siderocapsulatus</name>
    <dbReference type="NCBI Taxonomy" id="303"/>
    <lineage>
        <taxon>Bacteria</taxon>
        <taxon>Pseudomonadati</taxon>
        <taxon>Pseudomonadota</taxon>
        <taxon>Gammaproteobacteria</taxon>
        <taxon>Pseudomonadales</taxon>
        <taxon>Pseudomonadaceae</taxon>
        <taxon>Pseudomonas</taxon>
    </lineage>
</organism>
<keyword evidence="3" id="KW-0808">Transferase</keyword>
<dbReference type="NCBIfam" id="TIGR04416">
    <property type="entry name" value="group_II_RT_mat"/>
    <property type="match status" value="1"/>
</dbReference>
<keyword evidence="3" id="KW-0548">Nucleotidyltransferase</keyword>
<dbReference type="InterPro" id="IPR013597">
    <property type="entry name" value="Mat_intron_G2"/>
</dbReference>
<comment type="caution">
    <text evidence="3">The sequence shown here is derived from an EMBL/GenBank/DDBJ whole genome shotgun (WGS) entry which is preliminary data.</text>
</comment>
<reference evidence="3 4" key="1">
    <citation type="submission" date="2019-12" db="EMBL/GenBank/DDBJ databases">
        <authorList>
            <person name="Woiski C."/>
        </authorList>
    </citation>
    <scope>NUCLEOTIDE SEQUENCE [LARGE SCALE GENOMIC DNA]</scope>
    <source>
        <strain evidence="3 4">BOE100</strain>
    </source>
</reference>
<dbReference type="PANTHER" id="PTHR34047:SF3">
    <property type="entry name" value="BLR2052 PROTEIN"/>
    <property type="match status" value="1"/>
</dbReference>
<evidence type="ECO:0000313" key="4">
    <source>
        <dbReference type="Proteomes" id="UP000442695"/>
    </source>
</evidence>
<dbReference type="Pfam" id="PF08388">
    <property type="entry name" value="GIIM"/>
    <property type="match status" value="1"/>
</dbReference>
<sequence length="417" mass="48353">MSGVSSNKPYNIAKRVIWEAYQQVRTNRGAAGIDDETIADFERNLPKNLYKLWNRMSSGSYFPPPVKAVEIPKASGGIRRLGVPTVSDRIAQTVVKLLIEPKLDALFHPDSYGYRPGRSAKQAIAITRERCWRYDWVVEFDIKAAFDHIDHELLMKAVRTHIKEDWILLYIERWLVAPFEAADGVRIQRERGTPQGGVISPMLMNLFMHYAFDAWMQRNSPNCPFARYADDAVVHCRSQRQAEHVMRSIASRLAVCGLTMHPEKSKIVYCKDSNRRAGYPHVSFTFLGFTFRPRKAIGQQNKLFTSFLPGVSAQALKRMRRAVREWRVSRQTHVTLAAVARLYNPVIQGWWQYYGAFYRTAMLGIFRHIDSALKRWAGRKYKILHGRKRRISKWLDTVHKAAPRLFYHWQVTEQQVG</sequence>
<dbReference type="Pfam" id="PF00078">
    <property type="entry name" value="RVT_1"/>
    <property type="match status" value="1"/>
</dbReference>
<dbReference type="InterPro" id="IPR000477">
    <property type="entry name" value="RT_dom"/>
</dbReference>
<dbReference type="CDD" id="cd01651">
    <property type="entry name" value="RT_G2_intron"/>
    <property type="match status" value="1"/>
</dbReference>
<dbReference type="EC" id="2.7.7.49" evidence="3"/>
<feature type="domain" description="Reverse transcriptase" evidence="2">
    <location>
        <begin position="52"/>
        <end position="291"/>
    </location>
</feature>
<dbReference type="PROSITE" id="PS50878">
    <property type="entry name" value="RT_POL"/>
    <property type="match status" value="1"/>
</dbReference>
<accession>A0A7V8EDP4</accession>
<dbReference type="Proteomes" id="UP000442695">
    <property type="component" value="Unassembled WGS sequence"/>
</dbReference>
<dbReference type="PANTHER" id="PTHR34047">
    <property type="entry name" value="NUCLEAR INTRON MATURASE 1, MITOCHONDRIAL-RELATED"/>
    <property type="match status" value="1"/>
</dbReference>
<dbReference type="AlphaFoldDB" id="A0A7V8EDP4"/>
<proteinExistence type="inferred from homology"/>
<dbReference type="Gene3D" id="3.30.70.270">
    <property type="match status" value="1"/>
</dbReference>
<gene>
    <name evidence="3" type="primary">ltrA</name>
    <name evidence="3" type="ORF">GN299_21050</name>
</gene>
<evidence type="ECO:0000259" key="2">
    <source>
        <dbReference type="PROSITE" id="PS50878"/>
    </source>
</evidence>
<evidence type="ECO:0000256" key="1">
    <source>
        <dbReference type="ARBA" id="ARBA00034120"/>
    </source>
</evidence>
<dbReference type="InterPro" id="IPR043502">
    <property type="entry name" value="DNA/RNA_pol_sf"/>
</dbReference>
<dbReference type="InterPro" id="IPR051083">
    <property type="entry name" value="GrpII_Intron_Splice-Mob/Def"/>
</dbReference>
<dbReference type="SUPFAM" id="SSF56672">
    <property type="entry name" value="DNA/RNA polymerases"/>
    <property type="match status" value="1"/>
</dbReference>
<keyword evidence="3" id="KW-0695">RNA-directed DNA polymerase</keyword>
<name>A0A7V8EDP4_PSEPU</name>
<protein>
    <submittedName>
        <fullName evidence="3">Group II intron reverse transcriptase/maturase</fullName>
        <ecNumber evidence="3">2.7.7.49</ecNumber>
    </submittedName>
</protein>
<dbReference type="EMBL" id="WOWR01000033">
    <property type="protein sequence ID" value="KAF0252923.1"/>
    <property type="molecule type" value="Genomic_DNA"/>
</dbReference>
<comment type="similarity">
    <text evidence="1">Belongs to the bacterial reverse transcriptase family.</text>
</comment>